<dbReference type="PROSITE" id="PS50006">
    <property type="entry name" value="FHA_DOMAIN"/>
    <property type="match status" value="1"/>
</dbReference>
<evidence type="ECO:0000313" key="3">
    <source>
        <dbReference type="EMBL" id="MCD7472869.1"/>
    </source>
</evidence>
<dbReference type="PANTHER" id="PTHR23308">
    <property type="entry name" value="NUCLEAR INHIBITOR OF PROTEIN PHOSPHATASE-1"/>
    <property type="match status" value="1"/>
</dbReference>
<feature type="region of interest" description="Disordered" evidence="1">
    <location>
        <begin position="188"/>
        <end position="211"/>
    </location>
</feature>
<dbReference type="SUPFAM" id="SSF49879">
    <property type="entry name" value="SMAD/FHA domain"/>
    <property type="match status" value="1"/>
</dbReference>
<feature type="compositionally biased region" description="Basic and acidic residues" evidence="1">
    <location>
        <begin position="200"/>
        <end position="211"/>
    </location>
</feature>
<dbReference type="InterPro" id="IPR000253">
    <property type="entry name" value="FHA_dom"/>
</dbReference>
<evidence type="ECO:0000256" key="1">
    <source>
        <dbReference type="SAM" id="MobiDB-lite"/>
    </source>
</evidence>
<dbReference type="Pfam" id="PF00498">
    <property type="entry name" value="FHA"/>
    <property type="match status" value="1"/>
</dbReference>
<protein>
    <recommendedName>
        <fullName evidence="2">FHA domain-containing protein</fullName>
    </recommendedName>
</protein>
<dbReference type="SMART" id="SM00240">
    <property type="entry name" value="FHA"/>
    <property type="match status" value="1"/>
</dbReference>
<name>A0ABS8TQQ5_DATST</name>
<organism evidence="3 4">
    <name type="scientific">Datura stramonium</name>
    <name type="common">Jimsonweed</name>
    <name type="synonym">Common thornapple</name>
    <dbReference type="NCBI Taxonomy" id="4076"/>
    <lineage>
        <taxon>Eukaryota</taxon>
        <taxon>Viridiplantae</taxon>
        <taxon>Streptophyta</taxon>
        <taxon>Embryophyta</taxon>
        <taxon>Tracheophyta</taxon>
        <taxon>Spermatophyta</taxon>
        <taxon>Magnoliopsida</taxon>
        <taxon>eudicotyledons</taxon>
        <taxon>Gunneridae</taxon>
        <taxon>Pentapetalae</taxon>
        <taxon>asterids</taxon>
        <taxon>lamiids</taxon>
        <taxon>Solanales</taxon>
        <taxon>Solanaceae</taxon>
        <taxon>Solanoideae</taxon>
        <taxon>Datureae</taxon>
        <taxon>Datura</taxon>
    </lineage>
</organism>
<gene>
    <name evidence="3" type="ORF">HAX54_014275</name>
</gene>
<dbReference type="Gene3D" id="2.60.200.20">
    <property type="match status" value="1"/>
</dbReference>
<dbReference type="EMBL" id="JACEIK010001884">
    <property type="protein sequence ID" value="MCD7472869.1"/>
    <property type="molecule type" value="Genomic_DNA"/>
</dbReference>
<evidence type="ECO:0000259" key="2">
    <source>
        <dbReference type="PROSITE" id="PS50006"/>
    </source>
</evidence>
<evidence type="ECO:0000313" key="4">
    <source>
        <dbReference type="Proteomes" id="UP000823775"/>
    </source>
</evidence>
<reference evidence="3 4" key="1">
    <citation type="journal article" date="2021" name="BMC Genomics">
        <title>Datura genome reveals duplications of psychoactive alkaloid biosynthetic genes and high mutation rate following tissue culture.</title>
        <authorList>
            <person name="Rajewski A."/>
            <person name="Carter-House D."/>
            <person name="Stajich J."/>
            <person name="Litt A."/>
        </authorList>
    </citation>
    <scope>NUCLEOTIDE SEQUENCE [LARGE SCALE GENOMIC DNA]</scope>
    <source>
        <strain evidence="3">AR-01</strain>
    </source>
</reference>
<proteinExistence type="predicted"/>
<dbReference type="InterPro" id="IPR050923">
    <property type="entry name" value="Cell_Proc_Reg/RNA_Proc"/>
</dbReference>
<accession>A0ABS8TQQ5</accession>
<dbReference type="InterPro" id="IPR008984">
    <property type="entry name" value="SMAD_FHA_dom_sf"/>
</dbReference>
<comment type="caution">
    <text evidence="3">The sequence shown here is derived from an EMBL/GenBank/DDBJ whole genome shotgun (WGS) entry which is preliminary data.</text>
</comment>
<sequence>MELTTTSQSLSYANLPKLPSFCPSRATLSSSNSINFLGFNCKHTQLKCSAARQLRHFGPIHSSVAESNSTNGSVTWLLEFIGDGDTRHIGSPTAKPRSLEIPSGAVTVGRVADKADVVIPVPTVSAVHARLQNMEEYLVVTDLDSTNGTFIGDKRLTPGVAAAALPGSLVTFGDTNLAIFRVAKLEKLETTASEPEESEANTKEEEPSSSS</sequence>
<dbReference type="CDD" id="cd00060">
    <property type="entry name" value="FHA"/>
    <property type="match status" value="1"/>
</dbReference>
<dbReference type="Proteomes" id="UP000823775">
    <property type="component" value="Unassembled WGS sequence"/>
</dbReference>
<keyword evidence="4" id="KW-1185">Reference proteome</keyword>
<feature type="domain" description="FHA" evidence="2">
    <location>
        <begin position="106"/>
        <end position="156"/>
    </location>
</feature>